<dbReference type="GO" id="GO:0003949">
    <property type="term" value="F:1-(5-phosphoribosyl)-5-[(5-phosphoribosylamino)methylideneamino]imidazole-4-carboxamide isomerase activity"/>
    <property type="evidence" value="ECO:0007669"/>
    <property type="project" value="UniProtKB-EC"/>
</dbReference>
<keyword evidence="9 12" id="KW-0368">Histidine biosynthesis</keyword>
<dbReference type="InterPro" id="IPR044524">
    <property type="entry name" value="Isoase_HisA-like"/>
</dbReference>
<evidence type="ECO:0000256" key="5">
    <source>
        <dbReference type="ARBA" id="ARBA00012550"/>
    </source>
</evidence>
<evidence type="ECO:0000256" key="2">
    <source>
        <dbReference type="ARBA" id="ARBA00004496"/>
    </source>
</evidence>
<evidence type="ECO:0000256" key="9">
    <source>
        <dbReference type="ARBA" id="ARBA00023102"/>
    </source>
</evidence>
<organism evidence="15 16">
    <name type="scientific">Sporolactobacillus spathodeae</name>
    <dbReference type="NCBI Taxonomy" id="1465502"/>
    <lineage>
        <taxon>Bacteria</taxon>
        <taxon>Bacillati</taxon>
        <taxon>Bacillota</taxon>
        <taxon>Bacilli</taxon>
        <taxon>Bacillales</taxon>
        <taxon>Sporolactobacillaceae</taxon>
        <taxon>Sporolactobacillus</taxon>
    </lineage>
</organism>
<dbReference type="EC" id="5.3.1.16" evidence="5 12"/>
<dbReference type="InterPro" id="IPR013785">
    <property type="entry name" value="Aldolase_TIM"/>
</dbReference>
<dbReference type="InterPro" id="IPR011060">
    <property type="entry name" value="RibuloseP-bd_barrel"/>
</dbReference>
<evidence type="ECO:0000256" key="12">
    <source>
        <dbReference type="HAMAP-Rule" id="MF_01014"/>
    </source>
</evidence>
<dbReference type="InterPro" id="IPR006063">
    <property type="entry name" value="HisA_bact_arch"/>
</dbReference>
<dbReference type="InterPro" id="IPR023016">
    <property type="entry name" value="HisA/PriA"/>
</dbReference>
<dbReference type="Proteomes" id="UP000823201">
    <property type="component" value="Unassembled WGS sequence"/>
</dbReference>
<keyword evidence="7 12" id="KW-0963">Cytoplasm</keyword>
<evidence type="ECO:0000256" key="4">
    <source>
        <dbReference type="ARBA" id="ARBA00009667"/>
    </source>
</evidence>
<sequence length="245" mass="25875">MFTLYPAIDLLNGHCVRLFQGDYAQSTIYADSPVEVARAFAKQGAKWLHVVDLDGAKVGKPENREIIFEMAAETGVNIEVGGGVRSMATIDDYLAHGIKRVILGSSAIADPDFTRAALKKYPEAVAIGLDVKNGKVAVEGWLAVSAIEPVELAQELIKAGAAHFIYTDISKDGAMEGTNLDGAISLARAIGQPVVISGGVSSLSELRRIVEHADSAVSGAIIGKALYTGAIDLSEAEEMVTSYAR</sequence>
<evidence type="ECO:0000256" key="7">
    <source>
        <dbReference type="ARBA" id="ARBA00022490"/>
    </source>
</evidence>
<comment type="pathway">
    <text evidence="3 12 14">Amino-acid biosynthesis; L-histidine biosynthesis; L-histidine from 5-phospho-alpha-D-ribose 1-diphosphate: step 4/9.</text>
</comment>
<reference evidence="15 16" key="1">
    <citation type="submission" date="2021-01" db="EMBL/GenBank/DDBJ databases">
        <title>Genomic Encyclopedia of Type Strains, Phase IV (KMG-IV): sequencing the most valuable type-strain genomes for metagenomic binning, comparative biology and taxonomic classification.</title>
        <authorList>
            <person name="Goeker M."/>
        </authorList>
    </citation>
    <scope>NUCLEOTIDE SEQUENCE [LARGE SCALE GENOMIC DNA]</scope>
    <source>
        <strain evidence="15 16">DSM 100968</strain>
    </source>
</reference>
<dbReference type="EMBL" id="JAFBEV010000031">
    <property type="protein sequence ID" value="MBM7659013.1"/>
    <property type="molecule type" value="Genomic_DNA"/>
</dbReference>
<dbReference type="NCBIfam" id="TIGR00007">
    <property type="entry name" value="1-(5-phosphoribosyl)-5-[(5-phosphoribosylamino)methylideneamino]imidazole-4-carboxamide isomerase"/>
    <property type="match status" value="1"/>
</dbReference>
<evidence type="ECO:0000313" key="16">
    <source>
        <dbReference type="Proteomes" id="UP000823201"/>
    </source>
</evidence>
<evidence type="ECO:0000256" key="11">
    <source>
        <dbReference type="ARBA" id="ARBA00030547"/>
    </source>
</evidence>
<proteinExistence type="inferred from homology"/>
<comment type="subcellular location">
    <subcellularLocation>
        <location evidence="2 12 14">Cytoplasm</location>
    </subcellularLocation>
</comment>
<name>A0ABS2QB15_9BACL</name>
<dbReference type="Gene3D" id="3.20.20.70">
    <property type="entry name" value="Aldolase class I"/>
    <property type="match status" value="1"/>
</dbReference>
<evidence type="ECO:0000256" key="8">
    <source>
        <dbReference type="ARBA" id="ARBA00022605"/>
    </source>
</evidence>
<feature type="active site" description="Proton acceptor" evidence="12">
    <location>
        <position position="9"/>
    </location>
</feature>
<comment type="caution">
    <text evidence="15">The sequence shown here is derived from an EMBL/GenBank/DDBJ whole genome shotgun (WGS) entry which is preliminary data.</text>
</comment>
<gene>
    <name evidence="12" type="primary">hisA</name>
    <name evidence="15" type="ORF">JOC27_002489</name>
</gene>
<comment type="catalytic activity">
    <reaction evidence="1 12 14">
        <text>1-(5-phospho-beta-D-ribosyl)-5-[(5-phospho-beta-D-ribosylamino)methylideneamino]imidazole-4-carboxamide = 5-[(5-phospho-1-deoxy-D-ribulos-1-ylimino)methylamino]-1-(5-phospho-beta-D-ribosyl)imidazole-4-carboxamide</text>
        <dbReference type="Rhea" id="RHEA:15469"/>
        <dbReference type="ChEBI" id="CHEBI:58435"/>
        <dbReference type="ChEBI" id="CHEBI:58525"/>
        <dbReference type="EC" id="5.3.1.16"/>
    </reaction>
</comment>
<evidence type="ECO:0000256" key="6">
    <source>
        <dbReference type="ARBA" id="ARBA00018464"/>
    </source>
</evidence>
<accession>A0ABS2QB15</accession>
<evidence type="ECO:0000256" key="3">
    <source>
        <dbReference type="ARBA" id="ARBA00005133"/>
    </source>
</evidence>
<feature type="active site" description="Proton donor" evidence="12">
    <location>
        <position position="130"/>
    </location>
</feature>
<dbReference type="RefSeq" id="WP_205007558.1">
    <property type="nucleotide sequence ID" value="NZ_CBCRXA010000029.1"/>
</dbReference>
<dbReference type="SUPFAM" id="SSF51366">
    <property type="entry name" value="Ribulose-phoshate binding barrel"/>
    <property type="match status" value="1"/>
</dbReference>
<evidence type="ECO:0000256" key="13">
    <source>
        <dbReference type="RuleBase" id="RU003657"/>
    </source>
</evidence>
<keyword evidence="10 12" id="KW-0413">Isomerase</keyword>
<dbReference type="InterPro" id="IPR006062">
    <property type="entry name" value="His_biosynth"/>
</dbReference>
<comment type="similarity">
    <text evidence="4 12 13">Belongs to the HisA/HisF family.</text>
</comment>
<evidence type="ECO:0000256" key="14">
    <source>
        <dbReference type="RuleBase" id="RU003658"/>
    </source>
</evidence>
<protein>
    <recommendedName>
        <fullName evidence="6 12">1-(5-phosphoribosyl)-5-[(5-phosphoribosylamino)methylideneamino] imidazole-4-carboxamide isomerase</fullName>
        <ecNumber evidence="5 12">5.3.1.16</ecNumber>
    </recommendedName>
    <alternativeName>
        <fullName evidence="11 12">Phosphoribosylformimino-5-aminoimidazole carboxamide ribotide isomerase</fullName>
    </alternativeName>
</protein>
<evidence type="ECO:0000256" key="1">
    <source>
        <dbReference type="ARBA" id="ARBA00000901"/>
    </source>
</evidence>
<dbReference type="PANTHER" id="PTHR43090">
    <property type="entry name" value="1-(5-PHOSPHORIBOSYL)-5-[(5-PHOSPHORIBOSYLAMINO)METHYLIDENEAMINO] IMIDAZOLE-4-CARBOXAMIDE ISOMERASE"/>
    <property type="match status" value="1"/>
</dbReference>
<dbReference type="Pfam" id="PF00977">
    <property type="entry name" value="His_biosynth"/>
    <property type="match status" value="1"/>
</dbReference>
<keyword evidence="8 12" id="KW-0028">Amino-acid biosynthesis</keyword>
<dbReference type="CDD" id="cd04732">
    <property type="entry name" value="HisA"/>
    <property type="match status" value="1"/>
</dbReference>
<keyword evidence="16" id="KW-1185">Reference proteome</keyword>
<dbReference type="PANTHER" id="PTHR43090:SF2">
    <property type="entry name" value="1-(5-PHOSPHORIBOSYL)-5-[(5-PHOSPHORIBOSYLAMINO)METHYLIDENEAMINO] IMIDAZOLE-4-CARBOXAMIDE ISOMERASE"/>
    <property type="match status" value="1"/>
</dbReference>
<evidence type="ECO:0000313" key="15">
    <source>
        <dbReference type="EMBL" id="MBM7659013.1"/>
    </source>
</evidence>
<dbReference type="HAMAP" id="MF_01014">
    <property type="entry name" value="HisA"/>
    <property type="match status" value="1"/>
</dbReference>
<evidence type="ECO:0000256" key="10">
    <source>
        <dbReference type="ARBA" id="ARBA00023235"/>
    </source>
</evidence>